<dbReference type="OrthoDB" id="424426at2"/>
<dbReference type="PATRIC" id="fig|121290.4.peg.3563"/>
<accession>A0A120CTX7</accession>
<dbReference type="RefSeq" id="WP_068463556.1">
    <property type="nucleotide sequence ID" value="NZ_LMTR01000081.1"/>
</dbReference>
<dbReference type="Proteomes" id="UP000059074">
    <property type="component" value="Unassembled WGS sequence"/>
</dbReference>
<sequence>MGANVDVFVCVTCAADARWTKENPHPGAGFADALSAKLADIKAENITVRQVECLAVCKRPHTIALAADGKWTYLIGDLKADDHLEDIANAAVAFQQSENGLVPWKERPLCFRQGVISRTPPLGFEHPATEPA</sequence>
<name>A0A120CTX7_HYPSL</name>
<proteinExistence type="predicted"/>
<evidence type="ECO:0008006" key="3">
    <source>
        <dbReference type="Google" id="ProtNLM"/>
    </source>
</evidence>
<dbReference type="EMBL" id="LMTR01000081">
    <property type="protein sequence ID" value="KWT65368.1"/>
    <property type="molecule type" value="Genomic_DNA"/>
</dbReference>
<dbReference type="Pfam" id="PF07845">
    <property type="entry name" value="DUF1636"/>
    <property type="match status" value="1"/>
</dbReference>
<evidence type="ECO:0000313" key="2">
    <source>
        <dbReference type="Proteomes" id="UP000059074"/>
    </source>
</evidence>
<protein>
    <recommendedName>
        <fullName evidence="3">Metal-binding protein</fullName>
    </recommendedName>
</protein>
<comment type="caution">
    <text evidence="1">The sequence shown here is derived from an EMBL/GenBank/DDBJ whole genome shotgun (WGS) entry which is preliminary data.</text>
</comment>
<dbReference type="STRING" id="121290.APY04_2830"/>
<gene>
    <name evidence="1" type="ORF">APY04_2830</name>
</gene>
<keyword evidence="2" id="KW-1185">Reference proteome</keyword>
<evidence type="ECO:0000313" key="1">
    <source>
        <dbReference type="EMBL" id="KWT65368.1"/>
    </source>
</evidence>
<dbReference type="InterPro" id="IPR012863">
    <property type="entry name" value="DUF1636"/>
</dbReference>
<dbReference type="AlphaFoldDB" id="A0A120CTX7"/>
<reference evidence="1 2" key="1">
    <citation type="submission" date="2015-10" db="EMBL/GenBank/DDBJ databases">
        <title>Transcriptomic analysis of a linuron degrading triple-species bacterial consortium.</title>
        <authorList>
            <person name="Albers P."/>
        </authorList>
    </citation>
    <scope>NUCLEOTIDE SEQUENCE [LARGE SCALE GENOMIC DNA]</scope>
    <source>
        <strain evidence="1 2">WDL6</strain>
    </source>
</reference>
<organism evidence="1 2">
    <name type="scientific">Hyphomicrobium sulfonivorans</name>
    <dbReference type="NCBI Taxonomy" id="121290"/>
    <lineage>
        <taxon>Bacteria</taxon>
        <taxon>Pseudomonadati</taxon>
        <taxon>Pseudomonadota</taxon>
        <taxon>Alphaproteobacteria</taxon>
        <taxon>Hyphomicrobiales</taxon>
        <taxon>Hyphomicrobiaceae</taxon>
        <taxon>Hyphomicrobium</taxon>
    </lineage>
</organism>